<keyword evidence="2" id="KW-1185">Reference proteome</keyword>
<name>A0A0Q4B7L0_9BACT</name>
<organism evidence="1 2">
    <name type="scientific">Candidatus [Bacteroides] periocalifornicus</name>
    <dbReference type="NCBI Taxonomy" id="1702214"/>
    <lineage>
        <taxon>Bacteria</taxon>
        <taxon>Pseudomonadati</taxon>
        <taxon>Bacteroidota</taxon>
    </lineage>
</organism>
<proteinExistence type="predicted"/>
<sequence>MNIFKVFSGVVLAGLVVVGGFLGCKKDLPKPPLSPDSIRSLKRDSIGRFLRSYSYEQNQEKSDWTLTTTGYYTKRAYPGSFYTDRRGKRTESKGVRLFSVEVKESIARTACRRSMLTPPAPVWLGELLNCDSWGEEESEVKLGAEYRAGGTLLLQGFYGEEQVEKDVDLVDKQSIQASVRELVSQNYASIKPSLSLSITPIYSPANLRCKLLENDCWTVAEFQQIRDAWVAENSHVLVRIDESYFNMEFVPRGGDFMDFFTDRVTLPVVESAMHKGPVGFVNSLVFGRSYYLLYSSKAPLPELMWWLQRIFRIEYGKLLIYTEHTDFDSQVYVIRRGASDHMGFTAGTPVPHAMLVPNFPLARPTVEELLEQPISYTIKRLYDGQIMPYGYWLRDENRRSNGGELVRIENLVNREKHWWAAIEVNGVEVEATPAGGFHFRSGAEVQIKSLIYSEQLNDTTAPTKRSLLRYPMRASLIVPQAFPIYEELVHNIGKIEFDMKASLQLNCDIVMKVARGKGEQFEEKLSVPVKVKFGKSLTMGWLDITEENEGSNHVPGQHFTQYAKTPYGTVAITINYSILKSGLRNYQLGRWEEVL</sequence>
<evidence type="ECO:0000313" key="2">
    <source>
        <dbReference type="Proteomes" id="UP000054172"/>
    </source>
</evidence>
<accession>A0A0Q4B7L0</accession>
<comment type="caution">
    <text evidence="1">The sequence shown here is derived from an EMBL/GenBank/DDBJ whole genome shotgun (WGS) entry which is preliminary data.</text>
</comment>
<reference evidence="1" key="1">
    <citation type="submission" date="2015-08" db="EMBL/GenBank/DDBJ databases">
        <title>Candidatus Bacteriodes Periocalifornicus.</title>
        <authorList>
            <person name="McLean J.S."/>
            <person name="Kelley S."/>
        </authorList>
    </citation>
    <scope>NUCLEOTIDE SEQUENCE [LARGE SCALE GENOMIC DNA]</scope>
    <source>
        <strain evidence="1">12B</strain>
    </source>
</reference>
<gene>
    <name evidence="1" type="ORF">AL399_06480</name>
</gene>
<dbReference type="STRING" id="1702214.AL399_06480"/>
<evidence type="ECO:0000313" key="1">
    <source>
        <dbReference type="EMBL" id="KQM08583.1"/>
    </source>
</evidence>
<dbReference type="PROSITE" id="PS51257">
    <property type="entry name" value="PROKAR_LIPOPROTEIN"/>
    <property type="match status" value="1"/>
</dbReference>
<protein>
    <submittedName>
        <fullName evidence="1">Uncharacterized protein</fullName>
    </submittedName>
</protein>
<dbReference type="EMBL" id="LIIK01000030">
    <property type="protein sequence ID" value="KQM08583.1"/>
    <property type="molecule type" value="Genomic_DNA"/>
</dbReference>
<dbReference type="Proteomes" id="UP000054172">
    <property type="component" value="Unassembled WGS sequence"/>
</dbReference>
<dbReference type="PATRIC" id="fig|1702214.3.peg.596"/>
<dbReference type="AlphaFoldDB" id="A0A0Q4B7L0"/>